<dbReference type="OrthoDB" id="209323at2"/>
<dbReference type="InterPro" id="IPR001910">
    <property type="entry name" value="Inosine/uridine_hydrolase_dom"/>
</dbReference>
<reference evidence="2 3" key="1">
    <citation type="submission" date="2019-02" db="EMBL/GenBank/DDBJ databases">
        <title>Deep-cultivation of Planctomycetes and their phenomic and genomic characterization uncovers novel biology.</title>
        <authorList>
            <person name="Wiegand S."/>
            <person name="Jogler M."/>
            <person name="Boedeker C."/>
            <person name="Pinto D."/>
            <person name="Vollmers J."/>
            <person name="Rivas-Marin E."/>
            <person name="Kohn T."/>
            <person name="Peeters S.H."/>
            <person name="Heuer A."/>
            <person name="Rast P."/>
            <person name="Oberbeckmann S."/>
            <person name="Bunk B."/>
            <person name="Jeske O."/>
            <person name="Meyerdierks A."/>
            <person name="Storesund J.E."/>
            <person name="Kallscheuer N."/>
            <person name="Luecker S."/>
            <person name="Lage O.M."/>
            <person name="Pohl T."/>
            <person name="Merkel B.J."/>
            <person name="Hornburger P."/>
            <person name="Mueller R.-W."/>
            <person name="Bruemmer F."/>
            <person name="Labrenz M."/>
            <person name="Spormann A.M."/>
            <person name="Op den Camp H."/>
            <person name="Overmann J."/>
            <person name="Amann R."/>
            <person name="Jetten M.S.M."/>
            <person name="Mascher T."/>
            <person name="Medema M.H."/>
            <person name="Devos D.P."/>
            <person name="Kaster A.-K."/>
            <person name="Ovreas L."/>
            <person name="Rohde M."/>
            <person name="Galperin M.Y."/>
            <person name="Jogler C."/>
        </authorList>
    </citation>
    <scope>NUCLEOTIDE SEQUENCE [LARGE SCALE GENOMIC DNA]</scope>
    <source>
        <strain evidence="2 3">ElP</strain>
    </source>
</reference>
<feature type="domain" description="Inosine/uridine-preferring nucleoside hydrolase" evidence="1">
    <location>
        <begin position="25"/>
        <end position="274"/>
    </location>
</feature>
<evidence type="ECO:0000259" key="1">
    <source>
        <dbReference type="Pfam" id="PF01156"/>
    </source>
</evidence>
<gene>
    <name evidence="2" type="ORF">ElP_06890</name>
</gene>
<dbReference type="CDD" id="cd02652">
    <property type="entry name" value="nuc_hydro_2"/>
    <property type="match status" value="1"/>
</dbReference>
<dbReference type="PANTHER" id="PTHR43264:SF1">
    <property type="entry name" value="INOSINE_URIDINE-PREFERRING NUCLEOSIDE HYDROLASE DOMAIN-CONTAINING PROTEIN"/>
    <property type="match status" value="1"/>
</dbReference>
<evidence type="ECO:0000313" key="3">
    <source>
        <dbReference type="Proteomes" id="UP000317835"/>
    </source>
</evidence>
<dbReference type="Proteomes" id="UP000317835">
    <property type="component" value="Chromosome"/>
</dbReference>
<keyword evidence="2" id="KW-0378">Hydrolase</keyword>
<sequence length="340" mass="36555">MLTTLLPLILMTAPQTPADAGPVRLIFDTDLGNDVDDALALGLIHALQSRGKCELLAVTVTKDHELAAPLVDAINHFYGRGSIPIGVVRDGATPDQGKFLGLATEMGPGGGPRYPHDLRSGNDAPEAVTLLRRVLAGQPDGSVVIAQVGFSTNLARLIESAPDDASPLSGRELVSKKVRLLSIMAGAFAPVDGQERFGEYNVVEDLDAARSLVQGWPTPIVFSGFEVGNAITYPAASIERDFSYVDRHPIAEAYQGYEPTPHERPTWDLTSVLYGVEPDRGYFDLSPPGRVVVDDDGHTRHLADPEGPHRYLIASASQVVRVREAFAQLVSQPPDAREGR</sequence>
<dbReference type="RefSeq" id="WP_145267250.1">
    <property type="nucleotide sequence ID" value="NZ_CP036426.1"/>
</dbReference>
<keyword evidence="3" id="KW-1185">Reference proteome</keyword>
<organism evidence="2 3">
    <name type="scientific">Tautonia plasticadhaerens</name>
    <dbReference type="NCBI Taxonomy" id="2527974"/>
    <lineage>
        <taxon>Bacteria</taxon>
        <taxon>Pseudomonadati</taxon>
        <taxon>Planctomycetota</taxon>
        <taxon>Planctomycetia</taxon>
        <taxon>Isosphaerales</taxon>
        <taxon>Isosphaeraceae</taxon>
        <taxon>Tautonia</taxon>
    </lineage>
</organism>
<evidence type="ECO:0000313" key="2">
    <source>
        <dbReference type="EMBL" id="QDV32849.1"/>
    </source>
</evidence>
<dbReference type="EMBL" id="CP036426">
    <property type="protein sequence ID" value="QDV32849.1"/>
    <property type="molecule type" value="Genomic_DNA"/>
</dbReference>
<dbReference type="Pfam" id="PF01156">
    <property type="entry name" value="IU_nuc_hydro"/>
    <property type="match status" value="1"/>
</dbReference>
<dbReference type="KEGG" id="tpla:ElP_06890"/>
<name>A0A518GW94_9BACT</name>
<protein>
    <submittedName>
        <fullName evidence="2">Inosine-uridine preferring nucleoside hydrolase</fullName>
    </submittedName>
</protein>
<dbReference type="Gene3D" id="3.90.245.10">
    <property type="entry name" value="Ribonucleoside hydrolase-like"/>
    <property type="match status" value="1"/>
</dbReference>
<dbReference type="GO" id="GO:0016799">
    <property type="term" value="F:hydrolase activity, hydrolyzing N-glycosyl compounds"/>
    <property type="evidence" value="ECO:0007669"/>
    <property type="project" value="InterPro"/>
</dbReference>
<dbReference type="InterPro" id="IPR036452">
    <property type="entry name" value="Ribo_hydro-like"/>
</dbReference>
<dbReference type="PANTHER" id="PTHR43264">
    <property type="match status" value="1"/>
</dbReference>
<accession>A0A518GW94</accession>
<dbReference type="SUPFAM" id="SSF53590">
    <property type="entry name" value="Nucleoside hydrolase"/>
    <property type="match status" value="1"/>
</dbReference>
<proteinExistence type="predicted"/>
<dbReference type="AlphaFoldDB" id="A0A518GW94"/>